<dbReference type="InterPro" id="IPR011009">
    <property type="entry name" value="Kinase-like_dom_sf"/>
</dbReference>
<dbReference type="EMBL" id="BMAW01003307">
    <property type="protein sequence ID" value="GFS82903.1"/>
    <property type="molecule type" value="Genomic_DNA"/>
</dbReference>
<sequence>MNNLSGSKKRKNERALPATHGALPSSSSDEKTVLMKDRCILASNGYSVGRKIDSGTFATVRYAEKNTSNGTLPLAVKVNIRNFSKYLLTKKLLQH</sequence>
<evidence type="ECO:0008006" key="4">
    <source>
        <dbReference type="Google" id="ProtNLM"/>
    </source>
</evidence>
<organism evidence="2 3">
    <name type="scientific">Nephila pilipes</name>
    <name type="common">Giant wood spider</name>
    <name type="synonym">Nephila maculata</name>
    <dbReference type="NCBI Taxonomy" id="299642"/>
    <lineage>
        <taxon>Eukaryota</taxon>
        <taxon>Metazoa</taxon>
        <taxon>Ecdysozoa</taxon>
        <taxon>Arthropoda</taxon>
        <taxon>Chelicerata</taxon>
        <taxon>Arachnida</taxon>
        <taxon>Araneae</taxon>
        <taxon>Araneomorphae</taxon>
        <taxon>Entelegynae</taxon>
        <taxon>Araneoidea</taxon>
        <taxon>Nephilidae</taxon>
        <taxon>Nephila</taxon>
    </lineage>
</organism>
<dbReference type="AlphaFoldDB" id="A0A8X6MXN1"/>
<dbReference type="Proteomes" id="UP000887013">
    <property type="component" value="Unassembled WGS sequence"/>
</dbReference>
<protein>
    <recommendedName>
        <fullName evidence="4">Protein kinase domain-containing protein</fullName>
    </recommendedName>
</protein>
<proteinExistence type="predicted"/>
<evidence type="ECO:0000256" key="1">
    <source>
        <dbReference type="SAM" id="MobiDB-lite"/>
    </source>
</evidence>
<gene>
    <name evidence="2" type="primary">Tssk2</name>
    <name evidence="2" type="ORF">NPIL_171641</name>
</gene>
<keyword evidence="3" id="KW-1185">Reference proteome</keyword>
<comment type="caution">
    <text evidence="2">The sequence shown here is derived from an EMBL/GenBank/DDBJ whole genome shotgun (WGS) entry which is preliminary data.</text>
</comment>
<evidence type="ECO:0000313" key="3">
    <source>
        <dbReference type="Proteomes" id="UP000887013"/>
    </source>
</evidence>
<reference evidence="2" key="1">
    <citation type="submission" date="2020-08" db="EMBL/GenBank/DDBJ databases">
        <title>Multicomponent nature underlies the extraordinary mechanical properties of spider dragline silk.</title>
        <authorList>
            <person name="Kono N."/>
            <person name="Nakamura H."/>
            <person name="Mori M."/>
            <person name="Yoshida Y."/>
            <person name="Ohtoshi R."/>
            <person name="Malay A.D."/>
            <person name="Moran D.A.P."/>
            <person name="Tomita M."/>
            <person name="Numata K."/>
            <person name="Arakawa K."/>
        </authorList>
    </citation>
    <scope>NUCLEOTIDE SEQUENCE</scope>
</reference>
<feature type="region of interest" description="Disordered" evidence="1">
    <location>
        <begin position="1"/>
        <end position="29"/>
    </location>
</feature>
<name>A0A8X6MXN1_NEPPI</name>
<evidence type="ECO:0000313" key="2">
    <source>
        <dbReference type="EMBL" id="GFS82903.1"/>
    </source>
</evidence>
<accession>A0A8X6MXN1</accession>
<dbReference type="SUPFAM" id="SSF56112">
    <property type="entry name" value="Protein kinase-like (PK-like)"/>
    <property type="match status" value="1"/>
</dbReference>